<name>A0A382ITZ1_9ZZZZ</name>
<dbReference type="AlphaFoldDB" id="A0A382ITZ1"/>
<dbReference type="PROSITE" id="PS51257">
    <property type="entry name" value="PROKAR_LIPOPROTEIN"/>
    <property type="match status" value="1"/>
</dbReference>
<gene>
    <name evidence="1" type="ORF">METZ01_LOCUS254955</name>
</gene>
<evidence type="ECO:0008006" key="2">
    <source>
        <dbReference type="Google" id="ProtNLM"/>
    </source>
</evidence>
<protein>
    <recommendedName>
        <fullName evidence="2">Lipoprotein</fullName>
    </recommendedName>
</protein>
<evidence type="ECO:0000313" key="1">
    <source>
        <dbReference type="EMBL" id="SVC02101.1"/>
    </source>
</evidence>
<proteinExistence type="predicted"/>
<accession>A0A382ITZ1</accession>
<organism evidence="1">
    <name type="scientific">marine metagenome</name>
    <dbReference type="NCBI Taxonomy" id="408172"/>
    <lineage>
        <taxon>unclassified sequences</taxon>
        <taxon>metagenomes</taxon>
        <taxon>ecological metagenomes</taxon>
    </lineage>
</organism>
<dbReference type="EMBL" id="UINC01069035">
    <property type="protein sequence ID" value="SVC02101.1"/>
    <property type="molecule type" value="Genomic_DNA"/>
</dbReference>
<sequence length="210" mass="22864">MKINIPLLILIILTLSFSSCSKKEESTTATAATASDPAAITGETMTIGSIDYTSSLLSSCSDGEITSDAGDSVYLKEQIFLYDNKTYIQNQYFFSNSSCTTSLSSFAFSGVTFTSPLASSFDNASFVSVSASQNNTGKVYDTSSNELDNSTYVLLIYNSTPSRCENKIEVKPVYPKSTTELQMETSTYCFSSSTFNITDNSTMKRVYTPQ</sequence>
<reference evidence="1" key="1">
    <citation type="submission" date="2018-05" db="EMBL/GenBank/DDBJ databases">
        <authorList>
            <person name="Lanie J.A."/>
            <person name="Ng W.-L."/>
            <person name="Kazmierczak K.M."/>
            <person name="Andrzejewski T.M."/>
            <person name="Davidsen T.M."/>
            <person name="Wayne K.J."/>
            <person name="Tettelin H."/>
            <person name="Glass J.I."/>
            <person name="Rusch D."/>
            <person name="Podicherti R."/>
            <person name="Tsui H.-C.T."/>
            <person name="Winkler M.E."/>
        </authorList>
    </citation>
    <scope>NUCLEOTIDE SEQUENCE</scope>
</reference>